<feature type="region of interest" description="Disordered" evidence="3">
    <location>
        <begin position="500"/>
        <end position="526"/>
    </location>
</feature>
<comment type="subcellular location">
    <subcellularLocation>
        <location evidence="1">Nucleus</location>
    </subcellularLocation>
</comment>
<dbReference type="GO" id="GO:0005634">
    <property type="term" value="C:nucleus"/>
    <property type="evidence" value="ECO:0007669"/>
    <property type="project" value="UniProtKB-SubCell"/>
</dbReference>
<evidence type="ECO:0000256" key="2">
    <source>
        <dbReference type="ARBA" id="ARBA00023242"/>
    </source>
</evidence>
<dbReference type="GO" id="GO:0003713">
    <property type="term" value="F:transcription coactivator activity"/>
    <property type="evidence" value="ECO:0007669"/>
    <property type="project" value="InterPro"/>
</dbReference>
<proteinExistence type="predicted"/>
<feature type="compositionally biased region" description="Low complexity" evidence="3">
    <location>
        <begin position="399"/>
        <end position="412"/>
    </location>
</feature>
<name>A0A8S1J5C3_9CHLO</name>
<evidence type="ECO:0000259" key="4">
    <source>
        <dbReference type="Pfam" id="PF16987"/>
    </source>
</evidence>
<feature type="region of interest" description="Disordered" evidence="3">
    <location>
        <begin position="70"/>
        <end position="224"/>
    </location>
</feature>
<feature type="compositionally biased region" description="Polar residues" evidence="3">
    <location>
        <begin position="438"/>
        <end position="448"/>
    </location>
</feature>
<feature type="compositionally biased region" description="Low complexity" evidence="3">
    <location>
        <begin position="147"/>
        <end position="167"/>
    </location>
</feature>
<dbReference type="Proteomes" id="UP000708148">
    <property type="component" value="Unassembled WGS sequence"/>
</dbReference>
<accession>A0A8S1J5C3</accession>
<feature type="compositionally biased region" description="Basic residues" evidence="3">
    <location>
        <begin position="136"/>
        <end position="146"/>
    </location>
</feature>
<protein>
    <recommendedName>
        <fullName evidence="4">Mediator complex subunit 15 KIX domain-containing protein</fullName>
    </recommendedName>
</protein>
<evidence type="ECO:0000313" key="6">
    <source>
        <dbReference type="Proteomes" id="UP000708148"/>
    </source>
</evidence>
<keyword evidence="6" id="KW-1185">Reference proteome</keyword>
<evidence type="ECO:0000256" key="3">
    <source>
        <dbReference type="SAM" id="MobiDB-lite"/>
    </source>
</evidence>
<dbReference type="EMBL" id="CAJHUC010001793">
    <property type="protein sequence ID" value="CAD7702340.1"/>
    <property type="molecule type" value="Genomic_DNA"/>
</dbReference>
<dbReference type="GO" id="GO:0031490">
    <property type="term" value="F:chromatin DNA binding"/>
    <property type="evidence" value="ECO:0007669"/>
    <property type="project" value="InterPro"/>
</dbReference>
<gene>
    <name evidence="5" type="ORF">OSTQU699_LOCUS7697</name>
</gene>
<reference evidence="5" key="1">
    <citation type="submission" date="2020-12" db="EMBL/GenBank/DDBJ databases">
        <authorList>
            <person name="Iha C."/>
        </authorList>
    </citation>
    <scope>NUCLEOTIDE SEQUENCE</scope>
</reference>
<evidence type="ECO:0000313" key="5">
    <source>
        <dbReference type="EMBL" id="CAD7702340.1"/>
    </source>
</evidence>
<dbReference type="InterPro" id="IPR044661">
    <property type="entry name" value="MED15a/b/c-like"/>
</dbReference>
<feature type="compositionally biased region" description="Basic and acidic residues" evidence="3">
    <location>
        <begin position="516"/>
        <end position="526"/>
    </location>
</feature>
<dbReference type="InterPro" id="IPR036529">
    <property type="entry name" value="KIX_dom_sf"/>
</dbReference>
<sequence length="773" mass="84622">MKTLVNEHARHQIRNYFATELGRLGRPMNGHVQNVQSMAQHLEEEAYKNTSNQQEYLTYVKNRMRTLGNASSSGSGYHAGGGPQPPHGAGIHSGQVGPVPIPPAGPTPGSTTGTPYMGGYYQGQAMHTQQPMQQQQHHKHPPHSIHHNQVPQPHMQPIQHHPMQQQLPYPPPPQQQQPQQQQQQRQQYTHNGQQEMALHRPPMNSHGTSNYSNGHGPAVPQVSSGQQYVPANQMGMPYSPMQYTTATNAVSQNGAVSGTPVMVPKQAPGGLESAMGESQAILNAKFDKKAEMLFRQYYDDFRTYLALAKTKRSRSGEPLSESKAMQQMHQIAQAVETMMQVMSIRSGGKTTITPEMCRKLEQVEEKIPVYAVRVQEITQHLRRKSQQRKQLEGRQVASTGVRVTTPPTTQPVASPMGSQHPFPPASGADHGAQGIPNGASTQVQTASKPFQITSPPVVSERTTQQAGPNKALVGTPTQVVNNLTSLSSAKEDDEVEIIPAPPGADVLPRIESMSDSGDKPGDGRLQERDPIEALITLLHAASPADFARAFRGMCPRRHADMRPPPPPVLDADGGEAGPYDSTPSEGRRPPTWRSRATEVFSVEGHPSILTEGVKEGAQNSTVALEIGTGSKLGKRKRPRQDLEDECEKLRTEFRGSLRIQLDRDSAMEDDVNAVIVDACETQGQGGKLGPLVGLRGRWKRLRLAVGCNYPRSAPRAVFKSTDEGYSWPEAQAARIRFEGALARTQRPVTVTKLVRLWHDCCSNVAAVFSTNVR</sequence>
<feature type="compositionally biased region" description="Low complexity" evidence="3">
    <location>
        <begin position="107"/>
        <end position="135"/>
    </location>
</feature>
<feature type="domain" description="Mediator complex subunit 15 KIX" evidence="4">
    <location>
        <begin position="3"/>
        <end position="72"/>
    </location>
</feature>
<dbReference type="PANTHER" id="PTHR33137">
    <property type="entry name" value="MEDIATOR OF RNA POLYMERASE II TRANSCRIPTION SUBUNIT 15A-RELATED"/>
    <property type="match status" value="1"/>
</dbReference>
<organism evidence="5 6">
    <name type="scientific">Ostreobium quekettii</name>
    <dbReference type="NCBI Taxonomy" id="121088"/>
    <lineage>
        <taxon>Eukaryota</taxon>
        <taxon>Viridiplantae</taxon>
        <taxon>Chlorophyta</taxon>
        <taxon>core chlorophytes</taxon>
        <taxon>Ulvophyceae</taxon>
        <taxon>TCBD clade</taxon>
        <taxon>Bryopsidales</taxon>
        <taxon>Ostreobineae</taxon>
        <taxon>Ostreobiaceae</taxon>
        <taxon>Ostreobium</taxon>
    </lineage>
</organism>
<keyword evidence="2" id="KW-0539">Nucleus</keyword>
<comment type="caution">
    <text evidence="5">The sequence shown here is derived from an EMBL/GenBank/DDBJ whole genome shotgun (WGS) entry which is preliminary data.</text>
</comment>
<dbReference type="Gene3D" id="1.10.246.20">
    <property type="entry name" value="Coactivator CBP, KIX domain"/>
    <property type="match status" value="1"/>
</dbReference>
<dbReference type="PANTHER" id="PTHR33137:SF4">
    <property type="entry name" value="MEDIATOR OF RNA POLYMERASE II TRANSCRIPTION SUBUNIT 15A-RELATED"/>
    <property type="match status" value="1"/>
</dbReference>
<feature type="compositionally biased region" description="Low complexity" evidence="3">
    <location>
        <begin position="176"/>
        <end position="187"/>
    </location>
</feature>
<dbReference type="Pfam" id="PF16987">
    <property type="entry name" value="KIX_2"/>
    <property type="match status" value="1"/>
</dbReference>
<evidence type="ECO:0000256" key="1">
    <source>
        <dbReference type="ARBA" id="ARBA00004123"/>
    </source>
</evidence>
<dbReference type="InterPro" id="IPR036546">
    <property type="entry name" value="MED15_KIX"/>
</dbReference>
<feature type="region of interest" description="Disordered" evidence="3">
    <location>
        <begin position="383"/>
        <end position="448"/>
    </location>
</feature>
<dbReference type="AlphaFoldDB" id="A0A8S1J5C3"/>
<feature type="region of interest" description="Disordered" evidence="3">
    <location>
        <begin position="557"/>
        <end position="593"/>
    </location>
</feature>